<dbReference type="GO" id="GO:0046872">
    <property type="term" value="F:metal ion binding"/>
    <property type="evidence" value="ECO:0007669"/>
    <property type="project" value="UniProtKB-KW"/>
</dbReference>
<evidence type="ECO:0000313" key="8">
    <source>
        <dbReference type="EMBL" id="SDI34805.1"/>
    </source>
</evidence>
<dbReference type="CDD" id="cd00077">
    <property type="entry name" value="HDc"/>
    <property type="match status" value="1"/>
</dbReference>
<organism evidence="8 9">
    <name type="scientific">Natribacillus halophilus</name>
    <dbReference type="NCBI Taxonomy" id="549003"/>
    <lineage>
        <taxon>Bacteria</taxon>
        <taxon>Bacillati</taxon>
        <taxon>Bacillota</taxon>
        <taxon>Bacilli</taxon>
        <taxon>Bacillales</taxon>
        <taxon>Bacillaceae</taxon>
        <taxon>Natribacillus</taxon>
    </lineage>
</organism>
<dbReference type="InterPro" id="IPR005249">
    <property type="entry name" value="YqeK"/>
</dbReference>
<dbReference type="OrthoDB" id="9782134at2"/>
<keyword evidence="4 8" id="KW-0378">Hydrolase</keyword>
<proteinExistence type="predicted"/>
<dbReference type="InterPro" id="IPR003607">
    <property type="entry name" value="HD/PDEase_dom"/>
</dbReference>
<keyword evidence="3" id="KW-0547">Nucleotide-binding</keyword>
<keyword evidence="5" id="KW-0408">Iron</keyword>
<dbReference type="NCBIfam" id="TIGR00488">
    <property type="entry name" value="bis(5'-nucleosyl)-tetraphosphatase (symmetrical) YqeK"/>
    <property type="match status" value="1"/>
</dbReference>
<evidence type="ECO:0000256" key="3">
    <source>
        <dbReference type="ARBA" id="ARBA00022741"/>
    </source>
</evidence>
<dbReference type="GO" id="GO:0000166">
    <property type="term" value="F:nucleotide binding"/>
    <property type="evidence" value="ECO:0007669"/>
    <property type="project" value="UniProtKB-KW"/>
</dbReference>
<dbReference type="SMART" id="SM00471">
    <property type="entry name" value="HDc"/>
    <property type="match status" value="1"/>
</dbReference>
<sequence length="191" mass="21543">MSHNHFQKKVQQVLPKERYQHTLGVMRTAVSLAKRYGVDEEKAELAALLHDYGKPFSKHHLIDVLQREEPDENFSEYGGVLLHAPAGAYMIRDEFGIADGEIFSSIYWHTTGRPGMSLFEKIIFLADYTEPGRSFPGIEDVRKLSEVDLDAALLAAYTNTIQHLASGQRLIHPMTLAAYNDAIMQKNERGA</sequence>
<dbReference type="PANTHER" id="PTHR35795:SF1">
    <property type="entry name" value="BIS(5'-NUCLEOSYL)-TETRAPHOSPHATASE, SYMMETRICAL"/>
    <property type="match status" value="1"/>
</dbReference>
<keyword evidence="9" id="KW-1185">Reference proteome</keyword>
<accession>A0A1G8JUK4</accession>
<evidence type="ECO:0000259" key="7">
    <source>
        <dbReference type="PROSITE" id="PS51831"/>
    </source>
</evidence>
<dbReference type="Gene3D" id="1.10.3210.10">
    <property type="entry name" value="Hypothetical protein af1432"/>
    <property type="match status" value="1"/>
</dbReference>
<dbReference type="GO" id="GO:0008803">
    <property type="term" value="F:bis(5'-nucleosyl)-tetraphosphatase (symmetrical) activity"/>
    <property type="evidence" value="ECO:0007669"/>
    <property type="project" value="UniProtKB-EC"/>
</dbReference>
<comment type="catalytic activity">
    <reaction evidence="6">
        <text>P(1),P(4)-bis(5'-adenosyl) tetraphosphate + H2O = 2 ADP + 2 H(+)</text>
        <dbReference type="Rhea" id="RHEA:24252"/>
        <dbReference type="ChEBI" id="CHEBI:15377"/>
        <dbReference type="ChEBI" id="CHEBI:15378"/>
        <dbReference type="ChEBI" id="CHEBI:58141"/>
        <dbReference type="ChEBI" id="CHEBI:456216"/>
        <dbReference type="EC" id="3.6.1.41"/>
    </reaction>
</comment>
<dbReference type="SUPFAM" id="SSF109604">
    <property type="entry name" value="HD-domain/PDEase-like"/>
    <property type="match status" value="1"/>
</dbReference>
<dbReference type="AlphaFoldDB" id="A0A1G8JUK4"/>
<dbReference type="Pfam" id="PF01966">
    <property type="entry name" value="HD"/>
    <property type="match status" value="1"/>
</dbReference>
<name>A0A1G8JUK4_9BACI</name>
<dbReference type="EMBL" id="FNEN01000001">
    <property type="protein sequence ID" value="SDI34805.1"/>
    <property type="molecule type" value="Genomic_DNA"/>
</dbReference>
<evidence type="ECO:0000256" key="1">
    <source>
        <dbReference type="ARBA" id="ARBA00012506"/>
    </source>
</evidence>
<keyword evidence="2" id="KW-0479">Metal-binding</keyword>
<dbReference type="InterPro" id="IPR051094">
    <property type="entry name" value="Diverse_Catalytic_Enzymes"/>
</dbReference>
<protein>
    <recommendedName>
        <fullName evidence="1">bis(5'-nucleosyl)-tetraphosphatase (symmetrical)</fullName>
        <ecNumber evidence="1">3.6.1.41</ecNumber>
    </recommendedName>
</protein>
<evidence type="ECO:0000256" key="6">
    <source>
        <dbReference type="ARBA" id="ARBA00049417"/>
    </source>
</evidence>
<evidence type="ECO:0000256" key="2">
    <source>
        <dbReference type="ARBA" id="ARBA00022723"/>
    </source>
</evidence>
<evidence type="ECO:0000256" key="5">
    <source>
        <dbReference type="ARBA" id="ARBA00023004"/>
    </source>
</evidence>
<evidence type="ECO:0000313" key="9">
    <source>
        <dbReference type="Proteomes" id="UP000198853"/>
    </source>
</evidence>
<dbReference type="EC" id="3.6.1.41" evidence="1"/>
<gene>
    <name evidence="8" type="ORF">SAMN04488123_101401</name>
</gene>
<dbReference type="RefSeq" id="WP_090395857.1">
    <property type="nucleotide sequence ID" value="NZ_FNEN01000001.1"/>
</dbReference>
<evidence type="ECO:0000256" key="4">
    <source>
        <dbReference type="ARBA" id="ARBA00022801"/>
    </source>
</evidence>
<dbReference type="InterPro" id="IPR006674">
    <property type="entry name" value="HD_domain"/>
</dbReference>
<dbReference type="InterPro" id="IPR006675">
    <property type="entry name" value="HDIG_dom"/>
</dbReference>
<dbReference type="PROSITE" id="PS51831">
    <property type="entry name" value="HD"/>
    <property type="match status" value="1"/>
</dbReference>
<dbReference type="PANTHER" id="PTHR35795">
    <property type="entry name" value="SLR1885 PROTEIN"/>
    <property type="match status" value="1"/>
</dbReference>
<dbReference type="NCBIfam" id="TIGR00277">
    <property type="entry name" value="HDIG"/>
    <property type="match status" value="1"/>
</dbReference>
<reference evidence="8 9" key="1">
    <citation type="submission" date="2016-10" db="EMBL/GenBank/DDBJ databases">
        <authorList>
            <person name="de Groot N.N."/>
        </authorList>
    </citation>
    <scope>NUCLEOTIDE SEQUENCE [LARGE SCALE GENOMIC DNA]</scope>
    <source>
        <strain evidence="8 9">DSM 21771</strain>
    </source>
</reference>
<dbReference type="Proteomes" id="UP000198853">
    <property type="component" value="Unassembled WGS sequence"/>
</dbReference>
<feature type="domain" description="HD" evidence="7">
    <location>
        <begin position="18"/>
        <end position="132"/>
    </location>
</feature>